<dbReference type="Pfam" id="PF02405">
    <property type="entry name" value="MlaE"/>
    <property type="match status" value="1"/>
</dbReference>
<evidence type="ECO:0000313" key="2">
    <source>
        <dbReference type="EMBL" id="SCZ66705.1"/>
    </source>
</evidence>
<dbReference type="PANTHER" id="PTHR30188">
    <property type="entry name" value="ABC TRANSPORTER PERMEASE PROTEIN-RELATED"/>
    <property type="match status" value="1"/>
</dbReference>
<dbReference type="EMBL" id="FMWD01000012">
    <property type="protein sequence ID" value="SCZ66705.1"/>
    <property type="molecule type" value="Genomic_DNA"/>
</dbReference>
<dbReference type="STRING" id="415747.SAMN03097708_02999"/>
<proteinExistence type="inferred from homology"/>
<dbReference type="RefSeq" id="WP_092998787.1">
    <property type="nucleotide sequence ID" value="NZ_FMWD01000012.1"/>
</dbReference>
<dbReference type="PANTHER" id="PTHR30188:SF3">
    <property type="entry name" value="ABC TRANSPORTER PERMEASE"/>
    <property type="match status" value="1"/>
</dbReference>
<dbReference type="OrthoDB" id="9810518at2"/>
<evidence type="ECO:0000256" key="1">
    <source>
        <dbReference type="RuleBase" id="RU362044"/>
    </source>
</evidence>
<dbReference type="InterPro" id="IPR036513">
    <property type="entry name" value="STAS_dom_sf"/>
</dbReference>
<keyword evidence="1" id="KW-1133">Transmembrane helix</keyword>
<dbReference type="InterPro" id="IPR030802">
    <property type="entry name" value="Permease_MalE"/>
</dbReference>
<keyword evidence="3" id="KW-1185">Reference proteome</keyword>
<dbReference type="AlphaFoldDB" id="A0A1G5QY00"/>
<keyword evidence="1" id="KW-0472">Membrane</keyword>
<comment type="caution">
    <text evidence="1">Lacks conserved residue(s) required for the propagation of feature annotation.</text>
</comment>
<accession>A0A1G5QY00</accession>
<comment type="subcellular location">
    <subcellularLocation>
        <location evidence="1">Cell inner membrane</location>
        <topology evidence="1">Multi-pass membrane protein</topology>
    </subcellularLocation>
</comment>
<name>A0A1G5QY00_9GAMM</name>
<feature type="transmembrane region" description="Helical" evidence="1">
    <location>
        <begin position="264"/>
        <end position="290"/>
    </location>
</feature>
<protein>
    <submittedName>
        <fullName evidence="2">Phospholipid/cholesterol/gamma-HCH transport system permease protein</fullName>
    </submittedName>
</protein>
<organism evidence="2 3">
    <name type="scientific">Thiohalomonas denitrificans</name>
    <dbReference type="NCBI Taxonomy" id="415747"/>
    <lineage>
        <taxon>Bacteria</taxon>
        <taxon>Pseudomonadati</taxon>
        <taxon>Pseudomonadota</taxon>
        <taxon>Gammaproteobacteria</taxon>
        <taxon>Thiohalomonadales</taxon>
        <taxon>Thiohalomonadaceae</taxon>
        <taxon>Thiohalomonas</taxon>
    </lineage>
</organism>
<dbReference type="GO" id="GO:0043190">
    <property type="term" value="C:ATP-binding cassette (ABC) transporter complex"/>
    <property type="evidence" value="ECO:0007669"/>
    <property type="project" value="InterPro"/>
</dbReference>
<feature type="transmembrane region" description="Helical" evidence="1">
    <location>
        <begin position="357"/>
        <end position="375"/>
    </location>
</feature>
<dbReference type="NCBIfam" id="TIGR00056">
    <property type="entry name" value="MlaE family lipid ABC transporter permease subunit"/>
    <property type="match status" value="1"/>
</dbReference>
<dbReference type="GO" id="GO:0005548">
    <property type="term" value="F:phospholipid transporter activity"/>
    <property type="evidence" value="ECO:0007669"/>
    <property type="project" value="TreeGrafter"/>
</dbReference>
<keyword evidence="1" id="KW-0997">Cell inner membrane</keyword>
<keyword evidence="1" id="KW-0812">Transmembrane</keyword>
<gene>
    <name evidence="2" type="ORF">SAMN03097708_02999</name>
</gene>
<reference evidence="2 3" key="1">
    <citation type="submission" date="2016-10" db="EMBL/GenBank/DDBJ databases">
        <authorList>
            <person name="de Groot N.N."/>
        </authorList>
    </citation>
    <scope>NUCLEOTIDE SEQUENCE [LARGE SCALE GENOMIC DNA]</scope>
    <source>
        <strain evidence="2 3">HLD2</strain>
    </source>
</reference>
<dbReference type="Proteomes" id="UP000199648">
    <property type="component" value="Unassembled WGS sequence"/>
</dbReference>
<feature type="transmembrane region" description="Helical" evidence="1">
    <location>
        <begin position="167"/>
        <end position="188"/>
    </location>
</feature>
<sequence>MTARLPPKSAGLVFEDERPRVRLTGYWVTTAVASLDDLMPSPGWWSGRAVIIDAGELQALDTAGAWSLGKLIGALESQQREWRIEHLEGHRRTLFDLVQSRRLEIRPVEPPRRQGTLEQLGRASHDHLKVSGALLGFIGESAAALFNRLMRPRHLRLRLILAEVEEAGVRAVPIVALLSFLLGVTLAYQGSVQLRIYGANIYIVDLTALTIFRELASLMTAVIVAGRTGAAYTAEIGTMKVTEELDALRTIGIPPFDLLVLPRVLGLVITLPLLTLLADVTGIFGAMLMAKSLLDISFQSFLDRIPEAISMSSFVLGLVKAPVFAVIIATVGCFQGFRVTGAADSVGRQTTLSVVQSIFLVIVADAAFSVLFSWFGI</sequence>
<feature type="transmembrane region" description="Helical" evidence="1">
    <location>
        <begin position="311"/>
        <end position="337"/>
    </location>
</feature>
<keyword evidence="1" id="KW-1003">Cell membrane</keyword>
<dbReference type="SUPFAM" id="SSF52091">
    <property type="entry name" value="SpoIIaa-like"/>
    <property type="match status" value="1"/>
</dbReference>
<comment type="similarity">
    <text evidence="1">Belongs to the MlaE permease family.</text>
</comment>
<dbReference type="InterPro" id="IPR003453">
    <property type="entry name" value="ABC_MlaE_roteobac"/>
</dbReference>
<evidence type="ECO:0000313" key="3">
    <source>
        <dbReference type="Proteomes" id="UP000199648"/>
    </source>
</evidence>